<dbReference type="Pfam" id="PF13622">
    <property type="entry name" value="4HBT_3"/>
    <property type="match status" value="1"/>
</dbReference>
<keyword evidence="5" id="KW-1185">Reference proteome</keyword>
<dbReference type="InterPro" id="IPR042171">
    <property type="entry name" value="Acyl-CoA_hotdog"/>
</dbReference>
<dbReference type="PANTHER" id="PTHR38110">
    <property type="entry name" value="CHROMOSOME 23, WHOLE GENOME SHOTGUN SEQUENCE"/>
    <property type="match status" value="1"/>
</dbReference>
<dbReference type="Pfam" id="PF20789">
    <property type="entry name" value="4HBT_3C"/>
    <property type="match status" value="1"/>
</dbReference>
<name>A0ABU2MYV4_9ACTN</name>
<feature type="domain" description="Acyl-CoA thioesterase-like N-terminal HotDog" evidence="2">
    <location>
        <begin position="12"/>
        <end position="94"/>
    </location>
</feature>
<dbReference type="SUPFAM" id="SSF54637">
    <property type="entry name" value="Thioesterase/thiol ester dehydrase-isomerase"/>
    <property type="match status" value="2"/>
</dbReference>
<evidence type="ECO:0000313" key="5">
    <source>
        <dbReference type="Proteomes" id="UP001183246"/>
    </source>
</evidence>
<dbReference type="RefSeq" id="WP_311707579.1">
    <property type="nucleotide sequence ID" value="NZ_JAVREL010000021.1"/>
</dbReference>
<dbReference type="Proteomes" id="UP001183246">
    <property type="component" value="Unassembled WGS sequence"/>
</dbReference>
<dbReference type="EMBL" id="JAVREL010000021">
    <property type="protein sequence ID" value="MDT0346453.1"/>
    <property type="molecule type" value="Genomic_DNA"/>
</dbReference>
<organism evidence="4 5">
    <name type="scientific">Streptomyces litchfieldiae</name>
    <dbReference type="NCBI Taxonomy" id="3075543"/>
    <lineage>
        <taxon>Bacteria</taxon>
        <taxon>Bacillati</taxon>
        <taxon>Actinomycetota</taxon>
        <taxon>Actinomycetes</taxon>
        <taxon>Kitasatosporales</taxon>
        <taxon>Streptomycetaceae</taxon>
        <taxon>Streptomyces</taxon>
    </lineage>
</organism>
<dbReference type="InterPro" id="IPR049449">
    <property type="entry name" value="TesB_ACOT8-like_N"/>
</dbReference>
<protein>
    <submittedName>
        <fullName evidence="4">Thioesterase family protein</fullName>
    </submittedName>
</protein>
<dbReference type="InterPro" id="IPR052389">
    <property type="entry name" value="Sec_Metab_Biosynth-Assoc"/>
</dbReference>
<sequence length="253" mass="26923">MGTAAMLVIDRRSWGSGPGSHGGYLSARTLAAMRRSLDAGTRPVRALTTHFLSPVDDRPFTLAATVERAGRGSAVVTLRGEQGGRTALLASAAFDGGAPSRPGPAHQRAPAPDAPPPDACRPLVFPRQLAVFAGQFEFRPTTGARPLGGGPTAELVAWTRFTDRRPLDAEAVTVLTDALPPALYARWTTPRPMPTAELTVHFAAALDRAPATGWSLIRMRAVHADDGWALDDSAVWDELGRPLAVARQSRRIL</sequence>
<evidence type="ECO:0000256" key="1">
    <source>
        <dbReference type="SAM" id="MobiDB-lite"/>
    </source>
</evidence>
<dbReference type="Gene3D" id="2.40.160.210">
    <property type="entry name" value="Acyl-CoA thioesterase, double hotdog domain"/>
    <property type="match status" value="1"/>
</dbReference>
<dbReference type="InterPro" id="IPR029069">
    <property type="entry name" value="HotDog_dom_sf"/>
</dbReference>
<dbReference type="PANTHER" id="PTHR38110:SF1">
    <property type="entry name" value="THIOESTERASE DOMAIN-CONTAINING PROTEIN"/>
    <property type="match status" value="1"/>
</dbReference>
<evidence type="ECO:0000259" key="3">
    <source>
        <dbReference type="Pfam" id="PF20789"/>
    </source>
</evidence>
<reference evidence="5" key="1">
    <citation type="submission" date="2023-07" db="EMBL/GenBank/DDBJ databases">
        <title>30 novel species of actinomycetes from the DSMZ collection.</title>
        <authorList>
            <person name="Nouioui I."/>
        </authorList>
    </citation>
    <scope>NUCLEOTIDE SEQUENCE [LARGE SCALE GENOMIC DNA]</scope>
    <source>
        <strain evidence="5">DSM 44938</strain>
    </source>
</reference>
<gene>
    <name evidence="4" type="ORF">RM590_28300</name>
</gene>
<accession>A0ABU2MYV4</accession>
<comment type="caution">
    <text evidence="4">The sequence shown here is derived from an EMBL/GenBank/DDBJ whole genome shotgun (WGS) entry which is preliminary data.</text>
</comment>
<feature type="region of interest" description="Disordered" evidence="1">
    <location>
        <begin position="94"/>
        <end position="116"/>
    </location>
</feature>
<evidence type="ECO:0000259" key="2">
    <source>
        <dbReference type="Pfam" id="PF13622"/>
    </source>
</evidence>
<dbReference type="InterPro" id="IPR049450">
    <property type="entry name" value="ACOT8-like_C"/>
</dbReference>
<feature type="domain" description="Acyl-CoA thioesterase-like C-terminal" evidence="3">
    <location>
        <begin position="117"/>
        <end position="249"/>
    </location>
</feature>
<evidence type="ECO:0000313" key="4">
    <source>
        <dbReference type="EMBL" id="MDT0346453.1"/>
    </source>
</evidence>
<proteinExistence type="predicted"/>